<dbReference type="PANTHER" id="PTHR10204:SF34">
    <property type="entry name" value="NAD(P)H DEHYDROGENASE [QUINONE] 1 ISOFORM 1"/>
    <property type="match status" value="1"/>
</dbReference>
<name>A0A0M6Z3J2_9HYPH</name>
<dbReference type="PANTHER" id="PTHR10204">
    <property type="entry name" value="NAD P H OXIDOREDUCTASE-RELATED"/>
    <property type="match status" value="1"/>
</dbReference>
<organism evidence="4 5">
    <name type="scientific">Roseibium album</name>
    <dbReference type="NCBI Taxonomy" id="311410"/>
    <lineage>
        <taxon>Bacteria</taxon>
        <taxon>Pseudomonadati</taxon>
        <taxon>Pseudomonadota</taxon>
        <taxon>Alphaproteobacteria</taxon>
        <taxon>Hyphomicrobiales</taxon>
        <taxon>Stappiaceae</taxon>
        <taxon>Roseibium</taxon>
    </lineage>
</organism>
<gene>
    <name evidence="4" type="ORF">LA5096_03015</name>
</gene>
<evidence type="ECO:0000256" key="1">
    <source>
        <dbReference type="ARBA" id="ARBA00006252"/>
    </source>
</evidence>
<dbReference type="EMBL" id="CXWC01000010">
    <property type="protein sequence ID" value="CTQ71705.1"/>
    <property type="molecule type" value="Genomic_DNA"/>
</dbReference>
<accession>A0A0M6Z3J2</accession>
<dbReference type="GO" id="GO:0005829">
    <property type="term" value="C:cytosol"/>
    <property type="evidence" value="ECO:0007669"/>
    <property type="project" value="TreeGrafter"/>
</dbReference>
<dbReference type="InterPro" id="IPR051545">
    <property type="entry name" value="NAD(P)H_dehydrogenase_qn"/>
</dbReference>
<dbReference type="STRING" id="311410.LA5095_01761"/>
<dbReference type="Pfam" id="PF02525">
    <property type="entry name" value="Flavodoxin_2"/>
    <property type="match status" value="1"/>
</dbReference>
<feature type="domain" description="Flavodoxin-like fold" evidence="3">
    <location>
        <begin position="3"/>
        <end position="187"/>
    </location>
</feature>
<keyword evidence="2" id="KW-0560">Oxidoreductase</keyword>
<sequence>MKSLLILDGHPDPADRHLCHALACAYGKGASDAGHRTTLIRIADIDFPILRTPSDFTSQPSPQALGPAHDALIEADHLVLIYPLWLGSLPAYTKGFLEQLLHYDTAFERSESDRWPKGKMRGKSARIVLTAGMPALAYNIWYRAHSLKNLKRNILGFVGFKPVKSTVLGMVEHADDDQINRWLAKMESLGQGAN</sequence>
<dbReference type="GeneID" id="97670381"/>
<protein>
    <submittedName>
        <fullName evidence="4">Putative NADPH-quinone reductase (Modulator of drug activity B)</fullName>
    </submittedName>
</protein>
<dbReference type="AlphaFoldDB" id="A0A0M6Z3J2"/>
<proteinExistence type="inferred from homology"/>
<keyword evidence="5" id="KW-1185">Reference proteome</keyword>
<dbReference type="OrthoDB" id="9798454at2"/>
<dbReference type="RefSeq" id="WP_055113968.1">
    <property type="nucleotide sequence ID" value="NZ_CANKXR010000008.1"/>
</dbReference>
<evidence type="ECO:0000313" key="4">
    <source>
        <dbReference type="EMBL" id="CTQ71705.1"/>
    </source>
</evidence>
<evidence type="ECO:0000256" key="2">
    <source>
        <dbReference type="ARBA" id="ARBA00023002"/>
    </source>
</evidence>
<evidence type="ECO:0000313" key="5">
    <source>
        <dbReference type="Proteomes" id="UP000049983"/>
    </source>
</evidence>
<dbReference type="Gene3D" id="3.40.50.360">
    <property type="match status" value="1"/>
</dbReference>
<evidence type="ECO:0000259" key="3">
    <source>
        <dbReference type="Pfam" id="PF02525"/>
    </source>
</evidence>
<dbReference type="SUPFAM" id="SSF52218">
    <property type="entry name" value="Flavoproteins"/>
    <property type="match status" value="1"/>
</dbReference>
<dbReference type="Proteomes" id="UP000049983">
    <property type="component" value="Unassembled WGS sequence"/>
</dbReference>
<dbReference type="GO" id="GO:0003955">
    <property type="term" value="F:NAD(P)H dehydrogenase (quinone) activity"/>
    <property type="evidence" value="ECO:0007669"/>
    <property type="project" value="TreeGrafter"/>
</dbReference>
<comment type="similarity">
    <text evidence="1">Belongs to the NAD(P)H dehydrogenase (quinone) family.</text>
</comment>
<dbReference type="InterPro" id="IPR003680">
    <property type="entry name" value="Flavodoxin_fold"/>
</dbReference>
<dbReference type="InterPro" id="IPR029039">
    <property type="entry name" value="Flavoprotein-like_sf"/>
</dbReference>
<reference evidence="5" key="1">
    <citation type="submission" date="2015-07" db="EMBL/GenBank/DDBJ databases">
        <authorList>
            <person name="Rodrigo-Torres Lidia"/>
            <person name="Arahal R.David."/>
        </authorList>
    </citation>
    <scope>NUCLEOTIDE SEQUENCE [LARGE SCALE GENOMIC DNA]</scope>
    <source>
        <strain evidence="5">CECT 5096</strain>
    </source>
</reference>